<name>A0A848IQ07_9BURK</name>
<dbReference type="Proteomes" id="UP000544134">
    <property type="component" value="Unassembled WGS sequence"/>
</dbReference>
<feature type="compositionally biased region" description="Basic and acidic residues" evidence="1">
    <location>
        <begin position="238"/>
        <end position="255"/>
    </location>
</feature>
<feature type="signal peptide" evidence="2">
    <location>
        <begin position="1"/>
        <end position="25"/>
    </location>
</feature>
<feature type="compositionally biased region" description="Low complexity" evidence="1">
    <location>
        <begin position="195"/>
        <end position="205"/>
    </location>
</feature>
<evidence type="ECO:0000313" key="4">
    <source>
        <dbReference type="Proteomes" id="UP000544134"/>
    </source>
</evidence>
<gene>
    <name evidence="3" type="ORF">HHL24_34890</name>
</gene>
<dbReference type="AlphaFoldDB" id="A0A848IQ07"/>
<proteinExistence type="predicted"/>
<sequence>MQKHFVIRAIAGGVCLMALSGAACAQVQAYTNAPVDVYAGPAPDYPVVVEVPEGVPLTVMGCVEGYSWCDVAAPDLRGWVYGESLSYPYQGANVPVMTYGVQIGLPIVVFSVDSYWGRYYHDRPWYHDAARWANHPPPVRGGPPPVRGEVGRPPGAPPAREPAYGHAPEAPPQQGGAPQPGFAHSPGQPPPHGGPPQQVQSQARPQPQPGPAPAHTMDAPQMHGGSPPPAQRGGGEAHGGESRGGNDRENHPDNH</sequence>
<dbReference type="Pfam" id="PF06347">
    <property type="entry name" value="SH3_4"/>
    <property type="match status" value="1"/>
</dbReference>
<keyword evidence="4" id="KW-1185">Reference proteome</keyword>
<dbReference type="PROSITE" id="PS51257">
    <property type="entry name" value="PROKAR_LIPOPROTEIN"/>
    <property type="match status" value="1"/>
</dbReference>
<dbReference type="EMBL" id="JABBGJ010000048">
    <property type="protein sequence ID" value="NMM03076.1"/>
    <property type="molecule type" value="Genomic_DNA"/>
</dbReference>
<dbReference type="InterPro" id="IPR010466">
    <property type="entry name" value="DUF1058"/>
</dbReference>
<evidence type="ECO:0000256" key="1">
    <source>
        <dbReference type="SAM" id="MobiDB-lite"/>
    </source>
</evidence>
<evidence type="ECO:0000256" key="2">
    <source>
        <dbReference type="SAM" id="SignalP"/>
    </source>
</evidence>
<keyword evidence="2" id="KW-0732">Signal</keyword>
<dbReference type="RefSeq" id="WP_169489830.1">
    <property type="nucleotide sequence ID" value="NZ_JABBGJ010000048.1"/>
</dbReference>
<feature type="compositionally biased region" description="Low complexity" evidence="1">
    <location>
        <begin position="172"/>
        <end position="186"/>
    </location>
</feature>
<organism evidence="3 4">
    <name type="scientific">Paraburkholderia polaris</name>
    <dbReference type="NCBI Taxonomy" id="2728848"/>
    <lineage>
        <taxon>Bacteria</taxon>
        <taxon>Pseudomonadati</taxon>
        <taxon>Pseudomonadota</taxon>
        <taxon>Betaproteobacteria</taxon>
        <taxon>Burkholderiales</taxon>
        <taxon>Burkholderiaceae</taxon>
        <taxon>Paraburkholderia</taxon>
    </lineage>
</organism>
<feature type="compositionally biased region" description="Pro residues" evidence="1">
    <location>
        <begin position="137"/>
        <end position="146"/>
    </location>
</feature>
<reference evidence="3 4" key="1">
    <citation type="submission" date="2020-04" db="EMBL/GenBank/DDBJ databases">
        <title>Paraburkholderia sp. RP-4-7 isolated from soil.</title>
        <authorList>
            <person name="Dahal R.H."/>
        </authorList>
    </citation>
    <scope>NUCLEOTIDE SEQUENCE [LARGE SCALE GENOMIC DNA]</scope>
    <source>
        <strain evidence="3 4">RP-4-7</strain>
    </source>
</reference>
<accession>A0A848IQ07</accession>
<comment type="caution">
    <text evidence="3">The sequence shown here is derived from an EMBL/GenBank/DDBJ whole genome shotgun (WGS) entry which is preliminary data.</text>
</comment>
<feature type="region of interest" description="Disordered" evidence="1">
    <location>
        <begin position="137"/>
        <end position="255"/>
    </location>
</feature>
<feature type="chain" id="PRO_5032822387" evidence="2">
    <location>
        <begin position="26"/>
        <end position="255"/>
    </location>
</feature>
<protein>
    <submittedName>
        <fullName evidence="3">Peptide-binding protein</fullName>
    </submittedName>
</protein>
<evidence type="ECO:0000313" key="3">
    <source>
        <dbReference type="EMBL" id="NMM03076.1"/>
    </source>
</evidence>